<evidence type="ECO:0008006" key="3">
    <source>
        <dbReference type="Google" id="ProtNLM"/>
    </source>
</evidence>
<accession>A0A8K0JSW7</accession>
<reference evidence="1" key="2">
    <citation type="submission" date="2017-10" db="EMBL/GenBank/DDBJ databases">
        <title>Ladona fulva Genome sequencing and assembly.</title>
        <authorList>
            <person name="Murali S."/>
            <person name="Richards S."/>
            <person name="Bandaranaike D."/>
            <person name="Bellair M."/>
            <person name="Blankenburg K."/>
            <person name="Chao H."/>
            <person name="Dinh H."/>
            <person name="Doddapaneni H."/>
            <person name="Dugan-Rocha S."/>
            <person name="Elkadiri S."/>
            <person name="Gnanaolivu R."/>
            <person name="Hernandez B."/>
            <person name="Skinner E."/>
            <person name="Javaid M."/>
            <person name="Lee S."/>
            <person name="Li M."/>
            <person name="Ming W."/>
            <person name="Munidasa M."/>
            <person name="Muniz J."/>
            <person name="Nguyen L."/>
            <person name="Hughes D."/>
            <person name="Osuji N."/>
            <person name="Pu L.-L."/>
            <person name="Puazo M."/>
            <person name="Qu C."/>
            <person name="Quiroz J."/>
            <person name="Raj R."/>
            <person name="Weissenberger G."/>
            <person name="Xin Y."/>
            <person name="Zou X."/>
            <person name="Han Y."/>
            <person name="Worley K."/>
            <person name="Muzny D."/>
            <person name="Gibbs R."/>
        </authorList>
    </citation>
    <scope>NUCLEOTIDE SEQUENCE</scope>
    <source>
        <strain evidence="1">Sampled in the wild</strain>
    </source>
</reference>
<protein>
    <recommendedName>
        <fullName evidence="3">Endonuclease/exonuclease/phosphatase domain-containing protein</fullName>
    </recommendedName>
</protein>
<organism evidence="1 2">
    <name type="scientific">Ladona fulva</name>
    <name type="common">Scarce chaser dragonfly</name>
    <name type="synonym">Libellula fulva</name>
    <dbReference type="NCBI Taxonomy" id="123851"/>
    <lineage>
        <taxon>Eukaryota</taxon>
        <taxon>Metazoa</taxon>
        <taxon>Ecdysozoa</taxon>
        <taxon>Arthropoda</taxon>
        <taxon>Hexapoda</taxon>
        <taxon>Insecta</taxon>
        <taxon>Pterygota</taxon>
        <taxon>Palaeoptera</taxon>
        <taxon>Odonata</taxon>
        <taxon>Epiprocta</taxon>
        <taxon>Anisoptera</taxon>
        <taxon>Libelluloidea</taxon>
        <taxon>Libellulidae</taxon>
        <taxon>Ladona</taxon>
    </lineage>
</organism>
<dbReference type="Gene3D" id="3.60.10.10">
    <property type="entry name" value="Endonuclease/exonuclease/phosphatase"/>
    <property type="match status" value="1"/>
</dbReference>
<dbReference type="OrthoDB" id="6762350at2759"/>
<reference evidence="1" key="1">
    <citation type="submission" date="2013-04" db="EMBL/GenBank/DDBJ databases">
        <authorList>
            <person name="Qu J."/>
            <person name="Murali S.C."/>
            <person name="Bandaranaike D."/>
            <person name="Bellair M."/>
            <person name="Blankenburg K."/>
            <person name="Chao H."/>
            <person name="Dinh H."/>
            <person name="Doddapaneni H."/>
            <person name="Downs B."/>
            <person name="Dugan-Rocha S."/>
            <person name="Elkadiri S."/>
            <person name="Gnanaolivu R.D."/>
            <person name="Hernandez B."/>
            <person name="Javaid M."/>
            <person name="Jayaseelan J.C."/>
            <person name="Lee S."/>
            <person name="Li M."/>
            <person name="Ming W."/>
            <person name="Munidasa M."/>
            <person name="Muniz J."/>
            <person name="Nguyen L."/>
            <person name="Ongeri F."/>
            <person name="Osuji N."/>
            <person name="Pu L.-L."/>
            <person name="Puazo M."/>
            <person name="Qu C."/>
            <person name="Quiroz J."/>
            <person name="Raj R."/>
            <person name="Weissenberger G."/>
            <person name="Xin Y."/>
            <person name="Zou X."/>
            <person name="Han Y."/>
            <person name="Richards S."/>
            <person name="Worley K."/>
            <person name="Muzny D."/>
            <person name="Gibbs R."/>
        </authorList>
    </citation>
    <scope>NUCLEOTIDE SEQUENCE</scope>
    <source>
        <strain evidence="1">Sampled in the wild</strain>
    </source>
</reference>
<dbReference type="SUPFAM" id="SSF56219">
    <property type="entry name" value="DNase I-like"/>
    <property type="match status" value="1"/>
</dbReference>
<gene>
    <name evidence="1" type="ORF">J437_LFUL000871</name>
</gene>
<comment type="caution">
    <text evidence="1">The sequence shown here is derived from an EMBL/GenBank/DDBJ whole genome shotgun (WGS) entry which is preliminary data.</text>
</comment>
<evidence type="ECO:0000313" key="1">
    <source>
        <dbReference type="EMBL" id="KAG8222107.1"/>
    </source>
</evidence>
<dbReference type="EMBL" id="KZ308123">
    <property type="protein sequence ID" value="KAG8222107.1"/>
    <property type="molecule type" value="Genomic_DNA"/>
</dbReference>
<proteinExistence type="predicted"/>
<keyword evidence="2" id="KW-1185">Reference proteome</keyword>
<sequence length="138" mass="16388">MFLLDNHFDIVSLSETWLTPSVLDEMIKIDNFNLVRHDRIDQNSSFLKFFCFRSSKLLLCVVYRPPKTGRLDELELELSRFTPTFRNIVIMGDFNSDLLKDTCDSRHIKDLYIVTIFTLCLMVPRWCNGYLSRFMYRG</sequence>
<evidence type="ECO:0000313" key="2">
    <source>
        <dbReference type="Proteomes" id="UP000792457"/>
    </source>
</evidence>
<dbReference type="Proteomes" id="UP000792457">
    <property type="component" value="Unassembled WGS sequence"/>
</dbReference>
<name>A0A8K0JSW7_LADFU</name>
<dbReference type="AlphaFoldDB" id="A0A8K0JSW7"/>
<dbReference type="InterPro" id="IPR036691">
    <property type="entry name" value="Endo/exonu/phosph_ase_sf"/>
</dbReference>